<dbReference type="SMART" id="SM00507">
    <property type="entry name" value="HNHc"/>
    <property type="match status" value="1"/>
</dbReference>
<name>A0ABT8UME2_9MYCO</name>
<reference evidence="3" key="1">
    <citation type="submission" date="2023-07" db="EMBL/GenBank/DDBJ databases">
        <title>Mycolicibacterium sp. nov., a novel bacterial species.</title>
        <authorList>
            <person name="Cao Y."/>
        </authorList>
    </citation>
    <scope>NUCLEOTIDE SEQUENCE</scope>
    <source>
        <strain evidence="3">KC 300</strain>
    </source>
</reference>
<feature type="region of interest" description="Disordered" evidence="1">
    <location>
        <begin position="369"/>
        <end position="388"/>
    </location>
</feature>
<feature type="compositionally biased region" description="Acidic residues" evidence="1">
    <location>
        <begin position="275"/>
        <end position="293"/>
    </location>
</feature>
<dbReference type="RefSeq" id="WP_302916175.1">
    <property type="nucleotide sequence ID" value="NZ_JAUMSQ010000263.1"/>
</dbReference>
<feature type="compositionally biased region" description="Low complexity" evidence="1">
    <location>
        <begin position="331"/>
        <end position="341"/>
    </location>
</feature>
<dbReference type="InterPro" id="IPR003615">
    <property type="entry name" value="HNH_nuc"/>
</dbReference>
<feature type="region of interest" description="Disordered" evidence="1">
    <location>
        <begin position="514"/>
        <end position="547"/>
    </location>
</feature>
<accession>A0ABT8UME2</accession>
<gene>
    <name evidence="3" type="ORF">Q2100_24705</name>
</gene>
<evidence type="ECO:0000256" key="1">
    <source>
        <dbReference type="SAM" id="MobiDB-lite"/>
    </source>
</evidence>
<dbReference type="Pfam" id="PF02720">
    <property type="entry name" value="DUF222"/>
    <property type="match status" value="1"/>
</dbReference>
<evidence type="ECO:0000313" key="4">
    <source>
        <dbReference type="Proteomes" id="UP001168823"/>
    </source>
</evidence>
<proteinExistence type="predicted"/>
<comment type="caution">
    <text evidence="3">The sequence shown here is derived from an EMBL/GenBank/DDBJ whole genome shotgun (WGS) entry which is preliminary data.</text>
</comment>
<dbReference type="InterPro" id="IPR003870">
    <property type="entry name" value="DUF222"/>
</dbReference>
<dbReference type="EMBL" id="JAUMSQ010000263">
    <property type="protein sequence ID" value="MDO3638964.1"/>
    <property type="molecule type" value="Genomic_DNA"/>
</dbReference>
<organism evidence="3 4">
    <name type="scientific">Mycolicibacterium arseniciresistens</name>
    <dbReference type="NCBI Taxonomy" id="3062257"/>
    <lineage>
        <taxon>Bacteria</taxon>
        <taxon>Bacillati</taxon>
        <taxon>Actinomycetota</taxon>
        <taxon>Actinomycetes</taxon>
        <taxon>Mycobacteriales</taxon>
        <taxon>Mycobacteriaceae</taxon>
        <taxon>Mycolicibacterium</taxon>
    </lineage>
</organism>
<dbReference type="Proteomes" id="UP001168823">
    <property type="component" value="Unassembled WGS sequence"/>
</dbReference>
<evidence type="ECO:0000259" key="2">
    <source>
        <dbReference type="SMART" id="SM00507"/>
    </source>
</evidence>
<sequence length="547" mass="58929">MFEVLPPEMDELPESADAEVCDAITGWARIEAAACARKHAAMAELFTRRTGCDTAQDRNTWWVDPDAAVGAEIGAAQNISSGLALFQTHRAVALRDRLPQVAALFADGQITELLVRTLVSRTNLITDPDVMAKVDTELAAQAHRFGPQSAKKTEAAIDAVVELHDTGAVRRVRTAMRRRDVITSTDGEEPGMASVCARLYAGDAAGLAHRLDEMARAVCDDDPRTLSERRADALGALGAGATILACACGETDCPATSDTPTPTRNTIVYVITNADESDGEAEADDDEAADEGEREGGGDGATDEAAGESRGATYAECRPPRGKTPDPGTPPDDTAAKAAPTRKAECRRPMAFVLGAGILPTALLAETTGTARRRTVRHPGDAAPEPRYTPSRALADYIRCRDLTCRFPDCDKPADRADIDHTIPYPAGPTHASNLKCLCRFHHLLKTFWCGPSGWTDVQYPDGTIVWTAPTGHTYTTRPGSALIFPTLCRPTGNLPPPPDTLPNNRFRGVKMPTRRRTRAQNRAQRIAAERKLNDDHVAERNTPPPF</sequence>
<feature type="domain" description="HNH nuclease" evidence="2">
    <location>
        <begin position="393"/>
        <end position="444"/>
    </location>
</feature>
<protein>
    <submittedName>
        <fullName evidence="3">DUF222 domain-containing protein</fullName>
    </submittedName>
</protein>
<dbReference type="CDD" id="cd00085">
    <property type="entry name" value="HNHc"/>
    <property type="match status" value="1"/>
</dbReference>
<evidence type="ECO:0000313" key="3">
    <source>
        <dbReference type="EMBL" id="MDO3638964.1"/>
    </source>
</evidence>
<feature type="compositionally biased region" description="Basic and acidic residues" evidence="1">
    <location>
        <begin position="528"/>
        <end position="540"/>
    </location>
</feature>
<feature type="region of interest" description="Disordered" evidence="1">
    <location>
        <begin position="273"/>
        <end position="343"/>
    </location>
</feature>
<keyword evidence="4" id="KW-1185">Reference proteome</keyword>